<dbReference type="SUPFAM" id="SSF161098">
    <property type="entry name" value="MetI-like"/>
    <property type="match status" value="1"/>
</dbReference>
<protein>
    <submittedName>
        <fullName evidence="9">NitT/TauT family transport system permease protein</fullName>
    </submittedName>
</protein>
<keyword evidence="4 7" id="KW-0812">Transmembrane</keyword>
<keyword evidence="6 7" id="KW-0472">Membrane</keyword>
<dbReference type="PANTHER" id="PTHR30151">
    <property type="entry name" value="ALKANE SULFONATE ABC TRANSPORTER-RELATED, MEMBRANE SUBUNIT"/>
    <property type="match status" value="1"/>
</dbReference>
<dbReference type="RefSeq" id="WP_132878978.1">
    <property type="nucleotide sequence ID" value="NZ_SLXQ01000011.1"/>
</dbReference>
<evidence type="ECO:0000256" key="1">
    <source>
        <dbReference type="ARBA" id="ARBA00004651"/>
    </source>
</evidence>
<dbReference type="PANTHER" id="PTHR30151:SF20">
    <property type="entry name" value="ABC TRANSPORTER PERMEASE PROTEIN HI_0355-RELATED"/>
    <property type="match status" value="1"/>
</dbReference>
<sequence length="277" mass="30176">MSLQQEEKVETAALGKVGANQRNRWWARSRWAPVVLAAAVLVLVVVVWQIAYAARFASRLVLPSPGNTVASLGRGLFGGEWWPHIQVTLIETLAAFAIGLVAALVIGSLFAFLPLVRKTFYPYVIAIQTFPKIAIAPLLVTWLGYGLAPKIAIGALLAFFPIFTNTVAGFTEVDKDELDLMRSLRAGWRKQLRYLLVPNAVTYIFPALNVAAVNALLGVIVGEFVGAQEGLGYIIQQKAFLGDIAGVFAVLIILAAIGLGLFFIVKFVESRFTKFSR</sequence>
<evidence type="ECO:0000256" key="2">
    <source>
        <dbReference type="ARBA" id="ARBA00022448"/>
    </source>
</evidence>
<evidence type="ECO:0000256" key="6">
    <source>
        <dbReference type="ARBA" id="ARBA00023136"/>
    </source>
</evidence>
<dbReference type="OrthoDB" id="7274389at2"/>
<proteinExistence type="inferred from homology"/>
<dbReference type="InterPro" id="IPR035906">
    <property type="entry name" value="MetI-like_sf"/>
</dbReference>
<dbReference type="Pfam" id="PF00528">
    <property type="entry name" value="BPD_transp_1"/>
    <property type="match status" value="1"/>
</dbReference>
<feature type="transmembrane region" description="Helical" evidence="7">
    <location>
        <begin position="93"/>
        <end position="113"/>
    </location>
</feature>
<reference evidence="9 10" key="1">
    <citation type="submission" date="2019-03" db="EMBL/GenBank/DDBJ databases">
        <title>Genomic Encyclopedia of Type Strains, Phase IV (KMG-IV): sequencing the most valuable type-strain genomes for metagenomic binning, comparative biology and taxonomic classification.</title>
        <authorList>
            <person name="Goeker M."/>
        </authorList>
    </citation>
    <scope>NUCLEOTIDE SEQUENCE [LARGE SCALE GENOMIC DNA]</scope>
    <source>
        <strain evidence="9 10">DSM 45765</strain>
    </source>
</reference>
<dbReference type="InterPro" id="IPR000515">
    <property type="entry name" value="MetI-like"/>
</dbReference>
<feature type="transmembrane region" description="Helical" evidence="7">
    <location>
        <begin position="120"/>
        <end position="145"/>
    </location>
</feature>
<dbReference type="GO" id="GO:0005886">
    <property type="term" value="C:plasma membrane"/>
    <property type="evidence" value="ECO:0007669"/>
    <property type="project" value="UniProtKB-SubCell"/>
</dbReference>
<dbReference type="AlphaFoldDB" id="A0A4R2QGY3"/>
<feature type="transmembrane region" description="Helical" evidence="7">
    <location>
        <begin position="151"/>
        <end position="173"/>
    </location>
</feature>
<evidence type="ECO:0000256" key="4">
    <source>
        <dbReference type="ARBA" id="ARBA00022692"/>
    </source>
</evidence>
<keyword evidence="5 7" id="KW-1133">Transmembrane helix</keyword>
<accession>A0A4R2QGY3</accession>
<comment type="similarity">
    <text evidence="7">Belongs to the binding-protein-dependent transport system permease family.</text>
</comment>
<feature type="domain" description="ABC transmembrane type-1" evidence="8">
    <location>
        <begin position="89"/>
        <end position="263"/>
    </location>
</feature>
<comment type="caution">
    <text evidence="9">The sequence shown here is derived from an EMBL/GenBank/DDBJ whole genome shotgun (WGS) entry which is preliminary data.</text>
</comment>
<keyword evidence="3" id="KW-1003">Cell membrane</keyword>
<organism evidence="9 10">
    <name type="scientific">Tamaricihabitans halophyticus</name>
    <dbReference type="NCBI Taxonomy" id="1262583"/>
    <lineage>
        <taxon>Bacteria</taxon>
        <taxon>Bacillati</taxon>
        <taxon>Actinomycetota</taxon>
        <taxon>Actinomycetes</taxon>
        <taxon>Pseudonocardiales</taxon>
        <taxon>Pseudonocardiaceae</taxon>
        <taxon>Tamaricihabitans</taxon>
    </lineage>
</organism>
<evidence type="ECO:0000313" key="10">
    <source>
        <dbReference type="Proteomes" id="UP000294911"/>
    </source>
</evidence>
<feature type="transmembrane region" description="Helical" evidence="7">
    <location>
        <begin position="240"/>
        <end position="268"/>
    </location>
</feature>
<evidence type="ECO:0000313" key="9">
    <source>
        <dbReference type="EMBL" id="TCP47834.1"/>
    </source>
</evidence>
<dbReference type="EMBL" id="SLXQ01000011">
    <property type="protein sequence ID" value="TCP47834.1"/>
    <property type="molecule type" value="Genomic_DNA"/>
</dbReference>
<evidence type="ECO:0000259" key="8">
    <source>
        <dbReference type="PROSITE" id="PS50928"/>
    </source>
</evidence>
<evidence type="ECO:0000256" key="3">
    <source>
        <dbReference type="ARBA" id="ARBA00022475"/>
    </source>
</evidence>
<dbReference type="Gene3D" id="1.10.3720.10">
    <property type="entry name" value="MetI-like"/>
    <property type="match status" value="1"/>
</dbReference>
<feature type="transmembrane region" description="Helical" evidence="7">
    <location>
        <begin position="194"/>
        <end position="220"/>
    </location>
</feature>
<evidence type="ECO:0000256" key="5">
    <source>
        <dbReference type="ARBA" id="ARBA00022989"/>
    </source>
</evidence>
<dbReference type="GO" id="GO:0055085">
    <property type="term" value="P:transmembrane transport"/>
    <property type="evidence" value="ECO:0007669"/>
    <property type="project" value="InterPro"/>
</dbReference>
<name>A0A4R2QGY3_9PSEU</name>
<comment type="subcellular location">
    <subcellularLocation>
        <location evidence="1 7">Cell membrane</location>
        <topology evidence="1 7">Multi-pass membrane protein</topology>
    </subcellularLocation>
</comment>
<dbReference type="Proteomes" id="UP000294911">
    <property type="component" value="Unassembled WGS sequence"/>
</dbReference>
<feature type="transmembrane region" description="Helical" evidence="7">
    <location>
        <begin position="31"/>
        <end position="54"/>
    </location>
</feature>
<dbReference type="PROSITE" id="PS50928">
    <property type="entry name" value="ABC_TM1"/>
    <property type="match status" value="1"/>
</dbReference>
<keyword evidence="2 7" id="KW-0813">Transport</keyword>
<gene>
    <name evidence="9" type="ORF">EV191_11139</name>
</gene>
<keyword evidence="10" id="KW-1185">Reference proteome</keyword>
<dbReference type="CDD" id="cd06261">
    <property type="entry name" value="TM_PBP2"/>
    <property type="match status" value="1"/>
</dbReference>
<evidence type="ECO:0000256" key="7">
    <source>
        <dbReference type="RuleBase" id="RU363032"/>
    </source>
</evidence>